<keyword evidence="2" id="KW-1185">Reference proteome</keyword>
<proteinExistence type="predicted"/>
<name>A0A0D2PDJ7_HYPSF</name>
<feature type="non-terminal residue" evidence="1">
    <location>
        <position position="191"/>
    </location>
</feature>
<dbReference type="STRING" id="945553.A0A0D2PDJ7"/>
<dbReference type="OMA" id="MEDECIW"/>
<dbReference type="EMBL" id="KN817590">
    <property type="protein sequence ID" value="KJA18305.1"/>
    <property type="molecule type" value="Genomic_DNA"/>
</dbReference>
<evidence type="ECO:0000313" key="1">
    <source>
        <dbReference type="EMBL" id="KJA18305.1"/>
    </source>
</evidence>
<accession>A0A0D2PDJ7</accession>
<dbReference type="OrthoDB" id="3260546at2759"/>
<dbReference type="Proteomes" id="UP000054270">
    <property type="component" value="Unassembled WGS sequence"/>
</dbReference>
<sequence length="191" mass="21457">LPPRGARGAPSFNSNQPLELGRFFSDLEHLFTAYPAAIANDQDKKTNAVRYLSMEDECIWTAVSEYSNILSTWADFMDAIYKLYPSASKEHRYTINDLDALVGTRARLGIYTLGDLAEYHRTFKAISKTLLDAHATSTTEVQRAYIRGFQPGTWLHIINRLQHSVPGLAATPPYDIDSVFDAARWVIQANS</sequence>
<gene>
    <name evidence="1" type="ORF">HYPSUDRAFT_105844</name>
</gene>
<dbReference type="AlphaFoldDB" id="A0A0D2PDJ7"/>
<reference evidence="2" key="1">
    <citation type="submission" date="2014-04" db="EMBL/GenBank/DDBJ databases">
        <title>Evolutionary Origins and Diversification of the Mycorrhizal Mutualists.</title>
        <authorList>
            <consortium name="DOE Joint Genome Institute"/>
            <consortium name="Mycorrhizal Genomics Consortium"/>
            <person name="Kohler A."/>
            <person name="Kuo A."/>
            <person name="Nagy L.G."/>
            <person name="Floudas D."/>
            <person name="Copeland A."/>
            <person name="Barry K.W."/>
            <person name="Cichocki N."/>
            <person name="Veneault-Fourrey C."/>
            <person name="LaButti K."/>
            <person name="Lindquist E.A."/>
            <person name="Lipzen A."/>
            <person name="Lundell T."/>
            <person name="Morin E."/>
            <person name="Murat C."/>
            <person name="Riley R."/>
            <person name="Ohm R."/>
            <person name="Sun H."/>
            <person name="Tunlid A."/>
            <person name="Henrissat B."/>
            <person name="Grigoriev I.V."/>
            <person name="Hibbett D.S."/>
            <person name="Martin F."/>
        </authorList>
    </citation>
    <scope>NUCLEOTIDE SEQUENCE [LARGE SCALE GENOMIC DNA]</scope>
    <source>
        <strain evidence="2">FD-334 SS-4</strain>
    </source>
</reference>
<evidence type="ECO:0008006" key="3">
    <source>
        <dbReference type="Google" id="ProtNLM"/>
    </source>
</evidence>
<protein>
    <recommendedName>
        <fullName evidence="3">Retrotransposon gag domain-containing protein</fullName>
    </recommendedName>
</protein>
<organism evidence="1 2">
    <name type="scientific">Hypholoma sublateritium (strain FD-334 SS-4)</name>
    <dbReference type="NCBI Taxonomy" id="945553"/>
    <lineage>
        <taxon>Eukaryota</taxon>
        <taxon>Fungi</taxon>
        <taxon>Dikarya</taxon>
        <taxon>Basidiomycota</taxon>
        <taxon>Agaricomycotina</taxon>
        <taxon>Agaricomycetes</taxon>
        <taxon>Agaricomycetidae</taxon>
        <taxon>Agaricales</taxon>
        <taxon>Agaricineae</taxon>
        <taxon>Strophariaceae</taxon>
        <taxon>Hypholoma</taxon>
    </lineage>
</organism>
<feature type="non-terminal residue" evidence="1">
    <location>
        <position position="1"/>
    </location>
</feature>
<evidence type="ECO:0000313" key="2">
    <source>
        <dbReference type="Proteomes" id="UP000054270"/>
    </source>
</evidence>